<name>A0A1M5NP79_9FIRM</name>
<accession>A0A1M5NP79</accession>
<dbReference type="Proteomes" id="UP000243255">
    <property type="component" value="Unassembled WGS sequence"/>
</dbReference>
<protein>
    <submittedName>
        <fullName evidence="2">Putative cell wall binding repeat 2</fullName>
    </submittedName>
</protein>
<feature type="domain" description="Bacterial Ig-like" evidence="1">
    <location>
        <begin position="457"/>
        <end position="499"/>
    </location>
</feature>
<organism evidence="2 3">
    <name type="scientific">Asaccharospora irregularis DSM 2635</name>
    <dbReference type="NCBI Taxonomy" id="1121321"/>
    <lineage>
        <taxon>Bacteria</taxon>
        <taxon>Bacillati</taxon>
        <taxon>Bacillota</taxon>
        <taxon>Clostridia</taxon>
        <taxon>Peptostreptococcales</taxon>
        <taxon>Peptostreptococcaceae</taxon>
        <taxon>Asaccharospora</taxon>
    </lineage>
</organism>
<evidence type="ECO:0000313" key="2">
    <source>
        <dbReference type="EMBL" id="SHG91298.1"/>
    </source>
</evidence>
<dbReference type="Gene3D" id="3.40.50.12090">
    <property type="match status" value="1"/>
</dbReference>
<dbReference type="InterPro" id="IPR026906">
    <property type="entry name" value="LRR_5"/>
</dbReference>
<evidence type="ECO:0000313" key="3">
    <source>
        <dbReference type="Proteomes" id="UP000243255"/>
    </source>
</evidence>
<dbReference type="EMBL" id="FQWX01000011">
    <property type="protein sequence ID" value="SHG91298.1"/>
    <property type="molecule type" value="Genomic_DNA"/>
</dbReference>
<dbReference type="Pfam" id="PF13306">
    <property type="entry name" value="LRR_5"/>
    <property type="match status" value="3"/>
</dbReference>
<evidence type="ECO:0000259" key="1">
    <source>
        <dbReference type="Pfam" id="PF07532"/>
    </source>
</evidence>
<dbReference type="OrthoDB" id="1754731at2"/>
<dbReference type="STRING" id="1121321.SAMN04488530_11131"/>
<dbReference type="InterPro" id="IPR032675">
    <property type="entry name" value="LRR_dom_sf"/>
</dbReference>
<dbReference type="Pfam" id="PF07532">
    <property type="entry name" value="Big_4"/>
    <property type="match status" value="1"/>
</dbReference>
<dbReference type="PANTHER" id="PTHR45661">
    <property type="entry name" value="SURFACE ANTIGEN"/>
    <property type="match status" value="1"/>
</dbReference>
<sequence>MNSIIKSKPQKMISTFLSTVMVASMLFGLPLDVDALEVWTPNDFTYSETDSTVITGFSESGSLKLETNKDLVLPSNNIEGNQITAIADKVFSKKGLTSVVIPEGIQKIGTQSFASNELTTVEFPSTVKYLGSGCFLNNKISSVGISKDAEDIEIVGMSFALNKIKSVDLPYSVKNLASNAFSKNPGMDDEAGVVYMYTTNPLHFNNSSIAESVSQKLKIIGWEPTHFTYEGSTVTGFSESGEEKLSRDKNLIIPKTNTDGQKITAIAPSAFAQKGLTSVEFPKGLDSLIIGGSSFIKNEISKVVIPEGVTKIDAYAFIDNKLKEVEIPSTVFMLGNSSFKDNQISSVNISEKVNKIQIDANVFASNNMKSLQIPISIEKLTKSAFLGNPGMDEDPGIVYMYTTNPKHFENSRIHHIDSNIDANKSTCQRMVLKEESDVRAVFADKILNKFVDYNTTKDILNLPEKVSLNLSNGEKSEVLVKWVNDEYDGTKPGDYVFWGEYNLPSGVVGEKPEVKIKVTVKDEGINQEEVEDWKAEDFTYLDDCITGLSNSGNTKALLNKKLVLPDKTLDGKTITKIGSNAFNAQIIFGDVTFSKEDVNSPSGFTSVRLPSGLEVIGESAFKHNNLNKLDFPEGVKKIEEFAFNGNKLNTLEIPDSVTELGTSVFGVNPISSLKLSKQLKEIPNGAFTRNTKLTSVEIPNGVTRIGEFAFSGCPLTNLIISKSVERIERSAFNYHKMESIDIPGNVKYIGESSFSGTSKCVTLKNLNLGNGIEEIAKNAFEIGFLKQVNIPNSIRVIDKEAFKKNTGSEPCDNTGGVVYLYTSNKAHLKLEESKYHKFIYKESSFKLTIKDFISLIGPNRYDVAVKASQQRWDSCDDVILLNNYNIIDTVRAVKISKTKDIPILLTSSKNIDLKTMGEIKRLKVKNIYIVGGKFSVSHKVEKSLQKSGYNVTRVSGICIK</sequence>
<dbReference type="Pfam" id="PF04122">
    <property type="entry name" value="CW_binding_2"/>
    <property type="match status" value="1"/>
</dbReference>
<dbReference type="PANTHER" id="PTHR45661:SF3">
    <property type="entry name" value="IG-LIKE DOMAIN-CONTAINING PROTEIN"/>
    <property type="match status" value="1"/>
</dbReference>
<dbReference type="RefSeq" id="WP_073125526.1">
    <property type="nucleotide sequence ID" value="NZ_BAABCH010000100.1"/>
</dbReference>
<dbReference type="AlphaFoldDB" id="A0A1M5NP79"/>
<gene>
    <name evidence="2" type="ORF">SAMN04488530_11131</name>
</gene>
<proteinExistence type="predicted"/>
<dbReference type="InterPro" id="IPR007253">
    <property type="entry name" value="Cell_wall-bd_2"/>
</dbReference>
<dbReference type="SUPFAM" id="SSF52058">
    <property type="entry name" value="L domain-like"/>
    <property type="match status" value="1"/>
</dbReference>
<dbReference type="InterPro" id="IPR011081">
    <property type="entry name" value="Big_4"/>
</dbReference>
<reference evidence="3" key="1">
    <citation type="submission" date="2016-11" db="EMBL/GenBank/DDBJ databases">
        <authorList>
            <person name="Varghese N."/>
            <person name="Submissions S."/>
        </authorList>
    </citation>
    <scope>NUCLEOTIDE SEQUENCE [LARGE SCALE GENOMIC DNA]</scope>
    <source>
        <strain evidence="3">DSM 2635</strain>
    </source>
</reference>
<keyword evidence="3" id="KW-1185">Reference proteome</keyword>
<dbReference type="Gene3D" id="3.80.10.10">
    <property type="entry name" value="Ribonuclease Inhibitor"/>
    <property type="match status" value="4"/>
</dbReference>
<dbReference type="InterPro" id="IPR053139">
    <property type="entry name" value="Surface_bspA-like"/>
</dbReference>